<dbReference type="Gene3D" id="2.60.40.150">
    <property type="entry name" value="C2 domain"/>
    <property type="match status" value="1"/>
</dbReference>
<keyword evidence="7" id="KW-1185">Reference proteome</keyword>
<evidence type="ECO:0000256" key="3">
    <source>
        <dbReference type="ARBA" id="ARBA00022963"/>
    </source>
</evidence>
<proteinExistence type="predicted"/>
<dbReference type="SUPFAM" id="SSF51695">
    <property type="entry name" value="PLC-like phosphodiesterases"/>
    <property type="match status" value="1"/>
</dbReference>
<evidence type="ECO:0000313" key="8">
    <source>
        <dbReference type="WBParaSite" id="EVEC_0000812401-mRNA-1"/>
    </source>
</evidence>
<dbReference type="AlphaFoldDB" id="A0A0N4VC45"/>
<dbReference type="PANTHER" id="PTHR10336:SF36">
    <property type="entry name" value="1-PHOSPHATIDYLINOSITOL 4,5-BISPHOSPHATE PHOSPHODIESTERASE BETA-4"/>
    <property type="match status" value="1"/>
</dbReference>
<dbReference type="SUPFAM" id="SSF49562">
    <property type="entry name" value="C2 domain (Calcium/lipid-binding domain, CaLB)"/>
    <property type="match status" value="1"/>
</dbReference>
<dbReference type="CDD" id="cd00275">
    <property type="entry name" value="C2_PLC_like"/>
    <property type="match status" value="1"/>
</dbReference>
<gene>
    <name evidence="6" type="ORF">EVEC_LOCUS7608</name>
</gene>
<dbReference type="EMBL" id="UXUI01009005">
    <property type="protein sequence ID" value="VDD92857.1"/>
    <property type="molecule type" value="Genomic_DNA"/>
</dbReference>
<keyword evidence="2" id="KW-0378">Hydrolase</keyword>
<reference evidence="8" key="1">
    <citation type="submission" date="2017-02" db="UniProtKB">
        <authorList>
            <consortium name="WormBaseParasite"/>
        </authorList>
    </citation>
    <scope>IDENTIFICATION</scope>
</reference>
<evidence type="ECO:0000256" key="1">
    <source>
        <dbReference type="ARBA" id="ARBA00012368"/>
    </source>
</evidence>
<sequence length="304" mass="34623">MVGVQMMALNFQTVGLEMLMNSTLFEENGSCGYVLKPEVLRDPAANINVFGDTFHTMVLANRIEISVGSFKDVTFYSSLSSRVISGQLISTLFPNKTSPSTYVQVDFYGLPLEQLKDRFRTKVVYNNGLNPTYGSVKDPPFVIEKIRFPERSLLHIRLMTDRNEQVAHRLLPVHLLTNGYRHIMLLNSLNRPAGPASIFVRIRVDYFTQASHKALQAAFAEPLKNKIESEEMTLNFADPLSCVIEDETVDTDEVESEDEVLNRQKKNSFVMETTTTCKPLAKLRKIRSFYFTVLLVKSYKKLNF</sequence>
<dbReference type="GO" id="GO:0004435">
    <property type="term" value="F:phosphatidylinositol-4,5-bisphosphate phospholipase C activity"/>
    <property type="evidence" value="ECO:0007669"/>
    <property type="project" value="UniProtKB-EC"/>
</dbReference>
<dbReference type="Gene3D" id="3.20.20.190">
    <property type="entry name" value="Phosphatidylinositol (PI) phosphodiesterase"/>
    <property type="match status" value="1"/>
</dbReference>
<dbReference type="InterPro" id="IPR001192">
    <property type="entry name" value="PI-PLC_fam"/>
</dbReference>
<feature type="domain" description="PI-PLC Y-box" evidence="5">
    <location>
        <begin position="3"/>
        <end position="41"/>
    </location>
</feature>
<dbReference type="GO" id="GO:0051209">
    <property type="term" value="P:release of sequestered calcium ion into cytosol"/>
    <property type="evidence" value="ECO:0007669"/>
    <property type="project" value="TreeGrafter"/>
</dbReference>
<dbReference type="InterPro" id="IPR001711">
    <property type="entry name" value="PLipase_C_Pinositol-sp_Y"/>
</dbReference>
<dbReference type="PANTHER" id="PTHR10336">
    <property type="entry name" value="PHOSPHOINOSITIDE-SPECIFIC PHOSPHOLIPASE C FAMILY PROTEIN"/>
    <property type="match status" value="1"/>
</dbReference>
<dbReference type="EC" id="3.1.4.11" evidence="1"/>
<dbReference type="Pfam" id="PF00387">
    <property type="entry name" value="PI-PLC-Y"/>
    <property type="match status" value="1"/>
</dbReference>
<dbReference type="STRING" id="51028.A0A0N4VC45"/>
<dbReference type="WBParaSite" id="EVEC_0000812401-mRNA-1">
    <property type="protein sequence ID" value="EVEC_0000812401-mRNA-1"/>
    <property type="gene ID" value="EVEC_0000812401"/>
</dbReference>
<evidence type="ECO:0000313" key="7">
    <source>
        <dbReference type="Proteomes" id="UP000274131"/>
    </source>
</evidence>
<evidence type="ECO:0000256" key="4">
    <source>
        <dbReference type="ARBA" id="ARBA00023098"/>
    </source>
</evidence>
<dbReference type="GO" id="GO:0016042">
    <property type="term" value="P:lipid catabolic process"/>
    <property type="evidence" value="ECO:0007669"/>
    <property type="project" value="UniProtKB-KW"/>
</dbReference>
<reference evidence="6 7" key="2">
    <citation type="submission" date="2018-10" db="EMBL/GenBank/DDBJ databases">
        <authorList>
            <consortium name="Pathogen Informatics"/>
        </authorList>
    </citation>
    <scope>NUCLEOTIDE SEQUENCE [LARGE SCALE GENOMIC DNA]</scope>
</reference>
<dbReference type="Proteomes" id="UP000274131">
    <property type="component" value="Unassembled WGS sequence"/>
</dbReference>
<dbReference type="GO" id="GO:0046488">
    <property type="term" value="P:phosphatidylinositol metabolic process"/>
    <property type="evidence" value="ECO:0007669"/>
    <property type="project" value="TreeGrafter"/>
</dbReference>
<name>A0A0N4VC45_ENTVE</name>
<dbReference type="InterPro" id="IPR017946">
    <property type="entry name" value="PLC-like_Pdiesterase_TIM-brl"/>
</dbReference>
<keyword evidence="4" id="KW-0443">Lipid metabolism</keyword>
<evidence type="ECO:0000259" key="5">
    <source>
        <dbReference type="PROSITE" id="PS50008"/>
    </source>
</evidence>
<dbReference type="InterPro" id="IPR035892">
    <property type="entry name" value="C2_domain_sf"/>
</dbReference>
<organism evidence="8">
    <name type="scientific">Enterobius vermicularis</name>
    <name type="common">Human pinworm</name>
    <dbReference type="NCBI Taxonomy" id="51028"/>
    <lineage>
        <taxon>Eukaryota</taxon>
        <taxon>Metazoa</taxon>
        <taxon>Ecdysozoa</taxon>
        <taxon>Nematoda</taxon>
        <taxon>Chromadorea</taxon>
        <taxon>Rhabditida</taxon>
        <taxon>Spirurina</taxon>
        <taxon>Oxyuridomorpha</taxon>
        <taxon>Oxyuroidea</taxon>
        <taxon>Oxyuridae</taxon>
        <taxon>Enterobius</taxon>
    </lineage>
</organism>
<accession>A0A0N4VC45</accession>
<evidence type="ECO:0000256" key="2">
    <source>
        <dbReference type="ARBA" id="ARBA00022801"/>
    </source>
</evidence>
<protein>
    <recommendedName>
        <fullName evidence="1">phosphoinositide phospholipase C</fullName>
        <ecNumber evidence="1">3.1.4.11</ecNumber>
    </recommendedName>
</protein>
<keyword evidence="3" id="KW-0442">Lipid degradation</keyword>
<dbReference type="PROSITE" id="PS50008">
    <property type="entry name" value="PIPLC_Y_DOMAIN"/>
    <property type="match status" value="1"/>
</dbReference>
<dbReference type="OrthoDB" id="269822at2759"/>
<dbReference type="GO" id="GO:0048015">
    <property type="term" value="P:phosphatidylinositol-mediated signaling"/>
    <property type="evidence" value="ECO:0007669"/>
    <property type="project" value="TreeGrafter"/>
</dbReference>
<evidence type="ECO:0000313" key="6">
    <source>
        <dbReference type="EMBL" id="VDD92857.1"/>
    </source>
</evidence>